<keyword evidence="2 5" id="KW-0812">Transmembrane</keyword>
<dbReference type="EMBL" id="CP069036">
    <property type="protein sequence ID" value="QRD02527.1"/>
    <property type="molecule type" value="Genomic_DNA"/>
</dbReference>
<feature type="transmembrane region" description="Helical" evidence="5">
    <location>
        <begin position="206"/>
        <end position="226"/>
    </location>
</feature>
<keyword evidence="3 5" id="KW-1133">Transmembrane helix</keyword>
<dbReference type="GO" id="GO:0016020">
    <property type="term" value="C:membrane"/>
    <property type="evidence" value="ECO:0007669"/>
    <property type="project" value="UniProtKB-SubCell"/>
</dbReference>
<dbReference type="PANTHER" id="PTHR23502:SF33">
    <property type="entry name" value="MAJOR FACILITATOR SUPERFAMILY (MFS) PROFILE DOMAIN-CONTAINING PROTEIN-RELATED"/>
    <property type="match status" value="1"/>
</dbReference>
<feature type="transmembrane region" description="Helical" evidence="5">
    <location>
        <begin position="389"/>
        <end position="412"/>
    </location>
</feature>
<feature type="transmembrane region" description="Helical" evidence="5">
    <location>
        <begin position="278"/>
        <end position="303"/>
    </location>
</feature>
<dbReference type="VEuPathDB" id="FungiDB:JI435_112820"/>
<feature type="transmembrane region" description="Helical" evidence="5">
    <location>
        <begin position="323"/>
        <end position="344"/>
    </location>
</feature>
<dbReference type="Pfam" id="PF07690">
    <property type="entry name" value="MFS_1"/>
    <property type="match status" value="1"/>
</dbReference>
<protein>
    <recommendedName>
        <fullName evidence="6">Major facilitator superfamily (MFS) profile domain-containing protein</fullName>
    </recommendedName>
</protein>
<dbReference type="PANTHER" id="PTHR23502">
    <property type="entry name" value="MAJOR FACILITATOR SUPERFAMILY"/>
    <property type="match status" value="1"/>
</dbReference>
<evidence type="ECO:0000256" key="5">
    <source>
        <dbReference type="SAM" id="Phobius"/>
    </source>
</evidence>
<dbReference type="FunFam" id="1.20.1250.20:FF:000011">
    <property type="entry name" value="MFS multidrug transporter, putative"/>
    <property type="match status" value="1"/>
</dbReference>
<evidence type="ECO:0000256" key="1">
    <source>
        <dbReference type="ARBA" id="ARBA00004141"/>
    </source>
</evidence>
<feature type="transmembrane region" description="Helical" evidence="5">
    <location>
        <begin position="49"/>
        <end position="66"/>
    </location>
</feature>
<dbReference type="InterPro" id="IPR036259">
    <property type="entry name" value="MFS_trans_sf"/>
</dbReference>
<dbReference type="Proteomes" id="UP000663193">
    <property type="component" value="Chromosome 14"/>
</dbReference>
<organism evidence="7 8">
    <name type="scientific">Phaeosphaeria nodorum (strain SN15 / ATCC MYA-4574 / FGSC 10173)</name>
    <name type="common">Glume blotch fungus</name>
    <name type="synonym">Parastagonospora nodorum</name>
    <dbReference type="NCBI Taxonomy" id="321614"/>
    <lineage>
        <taxon>Eukaryota</taxon>
        <taxon>Fungi</taxon>
        <taxon>Dikarya</taxon>
        <taxon>Ascomycota</taxon>
        <taxon>Pezizomycotina</taxon>
        <taxon>Dothideomycetes</taxon>
        <taxon>Pleosporomycetidae</taxon>
        <taxon>Pleosporales</taxon>
        <taxon>Pleosporineae</taxon>
        <taxon>Phaeosphaeriaceae</taxon>
        <taxon>Parastagonospora</taxon>
    </lineage>
</organism>
<proteinExistence type="predicted"/>
<dbReference type="PROSITE" id="PS50850">
    <property type="entry name" value="MFS"/>
    <property type="match status" value="1"/>
</dbReference>
<comment type="subcellular location">
    <subcellularLocation>
        <location evidence="1">Membrane</location>
        <topology evidence="1">Multi-pass membrane protein</topology>
    </subcellularLocation>
</comment>
<dbReference type="InterPro" id="IPR020846">
    <property type="entry name" value="MFS_dom"/>
</dbReference>
<dbReference type="AlphaFoldDB" id="A0A7U2I771"/>
<keyword evidence="4 5" id="KW-0472">Membrane</keyword>
<feature type="domain" description="Major facilitator superfamily (MFS) profile" evidence="6">
    <location>
        <begin position="51"/>
        <end position="481"/>
    </location>
</feature>
<feature type="transmembrane region" description="Helical" evidence="5">
    <location>
        <begin position="145"/>
        <end position="168"/>
    </location>
</feature>
<evidence type="ECO:0000256" key="3">
    <source>
        <dbReference type="ARBA" id="ARBA00022989"/>
    </source>
</evidence>
<evidence type="ECO:0000259" key="6">
    <source>
        <dbReference type="PROSITE" id="PS50850"/>
    </source>
</evidence>
<dbReference type="Gene3D" id="1.20.1250.20">
    <property type="entry name" value="MFS general substrate transporter like domains"/>
    <property type="match status" value="1"/>
</dbReference>
<feature type="transmembrane region" description="Helical" evidence="5">
    <location>
        <begin position="86"/>
        <end position="106"/>
    </location>
</feature>
<dbReference type="SUPFAM" id="SSF103473">
    <property type="entry name" value="MFS general substrate transporter"/>
    <property type="match status" value="1"/>
</dbReference>
<feature type="transmembrane region" description="Helical" evidence="5">
    <location>
        <begin position="424"/>
        <end position="445"/>
    </location>
</feature>
<evidence type="ECO:0000256" key="2">
    <source>
        <dbReference type="ARBA" id="ARBA00022692"/>
    </source>
</evidence>
<evidence type="ECO:0000256" key="4">
    <source>
        <dbReference type="ARBA" id="ARBA00023136"/>
    </source>
</evidence>
<dbReference type="OrthoDB" id="5296287at2759"/>
<gene>
    <name evidence="7" type="ORF">JI435_112820</name>
</gene>
<sequence length="491" mass="54009">MKSNLQRIPSEPIVLEAGSTITDPSQNLVTWADDADPENPRNWTPLKKWLALSTVSFLSCISPLTSSMIAPATPLISRDLNNDSDTFSVLVVTFFILGYVVGSLLFGRLSEIYGRRPILLISTFIFSIWQLGCALSTSIEMQMAFRLFAGFGGSGCIAIGGGIIADVFDLKDRGLAVTIFSVGPLVGPILGPIVGAYISHDLGWRAIYYFMFITSMIAEIFTFIVVKESNPQTILSHKRNQLQKLTSTPLFLENELSAIPSKSPIFDLLVSTFLPWKLLFFSPVTALLCAYMAYVYGLLYLLFTTISIVFVGNYRWSISTSSLVYVSIGVGFAIGLAAHGALSAKMLKRSMKLSNDVFEPEMRLEPCKIMGLMVPLSFFWYGWAADKQVHWAVPVVGLLPFGIGLIGVFLPIQNYMIEAFPEISASATAVLASSRNVVGTFLPIVAPSMYRRMGIGWGNTLLGFLSIIALPFAWIVARYGKSLRTRYPVKL</sequence>
<feature type="transmembrane region" description="Helical" evidence="5">
    <location>
        <begin position="457"/>
        <end position="477"/>
    </location>
</feature>
<accession>A0A7U2I771</accession>
<keyword evidence="8" id="KW-1185">Reference proteome</keyword>
<dbReference type="GO" id="GO:0022857">
    <property type="term" value="F:transmembrane transporter activity"/>
    <property type="evidence" value="ECO:0007669"/>
    <property type="project" value="InterPro"/>
</dbReference>
<dbReference type="InterPro" id="IPR011701">
    <property type="entry name" value="MFS"/>
</dbReference>
<dbReference type="FunFam" id="1.20.1720.10:FF:000061">
    <property type="entry name" value="Uncharacterized protein"/>
    <property type="match status" value="1"/>
</dbReference>
<evidence type="ECO:0000313" key="8">
    <source>
        <dbReference type="Proteomes" id="UP000663193"/>
    </source>
</evidence>
<dbReference type="CDD" id="cd17323">
    <property type="entry name" value="MFS_Tpo1_MDR_like"/>
    <property type="match status" value="1"/>
</dbReference>
<reference evidence="8" key="1">
    <citation type="journal article" date="2021" name="BMC Genomics">
        <title>Chromosome-level genome assembly and manually-curated proteome of model necrotroph Parastagonospora nodorum Sn15 reveals a genome-wide trove of candidate effector homologs, and redundancy of virulence-related functions within an accessory chromosome.</title>
        <authorList>
            <person name="Bertazzoni S."/>
            <person name="Jones D.A.B."/>
            <person name="Phan H.T."/>
            <person name="Tan K.-C."/>
            <person name="Hane J.K."/>
        </authorList>
    </citation>
    <scope>NUCLEOTIDE SEQUENCE [LARGE SCALE GENOMIC DNA]</scope>
    <source>
        <strain evidence="8">SN15 / ATCC MYA-4574 / FGSC 10173)</strain>
    </source>
</reference>
<feature type="transmembrane region" description="Helical" evidence="5">
    <location>
        <begin position="175"/>
        <end position="200"/>
    </location>
</feature>
<name>A0A7U2I771_PHANO</name>
<evidence type="ECO:0000313" key="7">
    <source>
        <dbReference type="EMBL" id="QRD02527.1"/>
    </source>
</evidence>